<dbReference type="PANTHER" id="PTHR48081">
    <property type="entry name" value="AB HYDROLASE SUPERFAMILY PROTEIN C4A8.06C"/>
    <property type="match status" value="1"/>
</dbReference>
<keyword evidence="2" id="KW-0378">Hydrolase</keyword>
<evidence type="ECO:0000256" key="4">
    <source>
        <dbReference type="SAM" id="Phobius"/>
    </source>
</evidence>
<keyword evidence="4" id="KW-1133">Transmembrane helix</keyword>
<protein>
    <submittedName>
        <fullName evidence="6">Alpha/beta-hydrolase</fullName>
    </submittedName>
</protein>
<dbReference type="InterPro" id="IPR013094">
    <property type="entry name" value="AB_hydrolase_3"/>
</dbReference>
<feature type="domain" description="Alpha/beta hydrolase fold-3" evidence="5">
    <location>
        <begin position="140"/>
        <end position="374"/>
    </location>
</feature>
<evidence type="ECO:0000259" key="5">
    <source>
        <dbReference type="Pfam" id="PF07859"/>
    </source>
</evidence>
<dbReference type="GO" id="GO:0016787">
    <property type="term" value="F:hydrolase activity"/>
    <property type="evidence" value="ECO:0007669"/>
    <property type="project" value="UniProtKB-KW"/>
</dbReference>
<dbReference type="InterPro" id="IPR033140">
    <property type="entry name" value="Lipase_GDXG_put_SER_AS"/>
</dbReference>
<evidence type="ECO:0000256" key="2">
    <source>
        <dbReference type="ARBA" id="ARBA00022801"/>
    </source>
</evidence>
<dbReference type="PROSITE" id="PS01174">
    <property type="entry name" value="LIPASE_GDXG_SER"/>
    <property type="match status" value="1"/>
</dbReference>
<keyword evidence="7" id="KW-1185">Reference proteome</keyword>
<gene>
    <name evidence="6" type="ORF">OH76DRAFT_1398540</name>
</gene>
<keyword evidence="4" id="KW-0812">Transmembrane</keyword>
<name>A0A371DNY7_9APHY</name>
<dbReference type="SUPFAM" id="SSF53474">
    <property type="entry name" value="alpha/beta-Hydrolases"/>
    <property type="match status" value="1"/>
</dbReference>
<evidence type="ECO:0000313" key="6">
    <source>
        <dbReference type="EMBL" id="RDX54212.1"/>
    </source>
</evidence>
<feature type="transmembrane region" description="Helical" evidence="4">
    <location>
        <begin position="12"/>
        <end position="32"/>
    </location>
</feature>
<dbReference type="Gene3D" id="3.40.50.1820">
    <property type="entry name" value="alpha/beta hydrolase"/>
    <property type="match status" value="1"/>
</dbReference>
<dbReference type="AlphaFoldDB" id="A0A371DNY7"/>
<dbReference type="InterPro" id="IPR050300">
    <property type="entry name" value="GDXG_lipolytic_enzyme"/>
</dbReference>
<dbReference type="InterPro" id="IPR029058">
    <property type="entry name" value="AB_hydrolase_fold"/>
</dbReference>
<organism evidence="6 7">
    <name type="scientific">Lentinus brumalis</name>
    <dbReference type="NCBI Taxonomy" id="2498619"/>
    <lineage>
        <taxon>Eukaryota</taxon>
        <taxon>Fungi</taxon>
        <taxon>Dikarya</taxon>
        <taxon>Basidiomycota</taxon>
        <taxon>Agaricomycotina</taxon>
        <taxon>Agaricomycetes</taxon>
        <taxon>Polyporales</taxon>
        <taxon>Polyporaceae</taxon>
        <taxon>Lentinus</taxon>
    </lineage>
</organism>
<sequence>MAKLLNYQPLKGLYLAYFVSSFVFVKAPLWLVRYLVPSLRPRPTWTLKRAMIVRAFQELFSIKVELKRKKRDPLAEVSDSALVDAKFVWVEPVPDELFIGEVRRVAEITGATPAKIAGYWLLKKGSTWTGPKANPGEKTVLHLHGGAFHIGTANPSDLTANFTRGLLEHSQTLQRTFAADYRLTASAPNPPENPFPAALLDTLAAYRYLVQDAGFAPENIVVAGDSAGGNLAVTLALHLIENPVSSLPPPGRILTASAWLDLSTSRSGPDSSAVLNAPTDIFVVRPGKIFGEYAVTSLRGPMDWEFVRTNRYLSPVSLECKPAEGLFKGFPEAYVVAGGAERLLDDSKVFVERLKADGVKVTEDFPPDAVHDFVVFKWHEPERTEVLKRVSKWIDSL</sequence>
<proteinExistence type="inferred from homology"/>
<dbReference type="OrthoDB" id="2152029at2759"/>
<comment type="similarity">
    <text evidence="1">Belongs to the 'GDXG' lipolytic enzyme family.</text>
</comment>
<dbReference type="PANTHER" id="PTHR48081:SF26">
    <property type="entry name" value="ALPHA_BETA HYDROLASE FOLD-3 DOMAIN-CONTAINING PROTEIN"/>
    <property type="match status" value="1"/>
</dbReference>
<reference evidence="6 7" key="1">
    <citation type="journal article" date="2018" name="Biotechnol. Biofuels">
        <title>Integrative visual omics of the white-rot fungus Polyporus brumalis exposes the biotechnological potential of its oxidative enzymes for delignifying raw plant biomass.</title>
        <authorList>
            <person name="Miyauchi S."/>
            <person name="Rancon A."/>
            <person name="Drula E."/>
            <person name="Hage H."/>
            <person name="Chaduli D."/>
            <person name="Favel A."/>
            <person name="Grisel S."/>
            <person name="Henrissat B."/>
            <person name="Herpoel-Gimbert I."/>
            <person name="Ruiz-Duenas F.J."/>
            <person name="Chevret D."/>
            <person name="Hainaut M."/>
            <person name="Lin J."/>
            <person name="Wang M."/>
            <person name="Pangilinan J."/>
            <person name="Lipzen A."/>
            <person name="Lesage-Meessen L."/>
            <person name="Navarro D."/>
            <person name="Riley R."/>
            <person name="Grigoriev I.V."/>
            <person name="Zhou S."/>
            <person name="Raouche S."/>
            <person name="Rosso M.N."/>
        </authorList>
    </citation>
    <scope>NUCLEOTIDE SEQUENCE [LARGE SCALE GENOMIC DNA]</scope>
    <source>
        <strain evidence="6 7">BRFM 1820</strain>
    </source>
</reference>
<accession>A0A371DNY7</accession>
<feature type="active site" evidence="3">
    <location>
        <position position="226"/>
    </location>
</feature>
<dbReference type="Proteomes" id="UP000256964">
    <property type="component" value="Unassembled WGS sequence"/>
</dbReference>
<evidence type="ECO:0000256" key="1">
    <source>
        <dbReference type="ARBA" id="ARBA00010515"/>
    </source>
</evidence>
<evidence type="ECO:0000256" key="3">
    <source>
        <dbReference type="PROSITE-ProRule" id="PRU10038"/>
    </source>
</evidence>
<keyword evidence="4" id="KW-0472">Membrane</keyword>
<evidence type="ECO:0000313" key="7">
    <source>
        <dbReference type="Proteomes" id="UP000256964"/>
    </source>
</evidence>
<dbReference type="Pfam" id="PF07859">
    <property type="entry name" value="Abhydrolase_3"/>
    <property type="match status" value="1"/>
</dbReference>
<dbReference type="STRING" id="139420.A0A371DNY7"/>
<dbReference type="EMBL" id="KZ857385">
    <property type="protein sequence ID" value="RDX54212.1"/>
    <property type="molecule type" value="Genomic_DNA"/>
</dbReference>